<dbReference type="EMBL" id="LUCH01000629">
    <property type="protein sequence ID" value="KAF5404683.1"/>
    <property type="molecule type" value="Genomic_DNA"/>
</dbReference>
<feature type="compositionally biased region" description="Basic and acidic residues" evidence="1">
    <location>
        <begin position="126"/>
        <end position="136"/>
    </location>
</feature>
<evidence type="ECO:0000256" key="1">
    <source>
        <dbReference type="SAM" id="MobiDB-lite"/>
    </source>
</evidence>
<keyword evidence="3" id="KW-1185">Reference proteome</keyword>
<accession>A0A8J4TDN7</accession>
<feature type="compositionally biased region" description="Low complexity" evidence="1">
    <location>
        <begin position="113"/>
        <end position="125"/>
    </location>
</feature>
<reference evidence="2" key="1">
    <citation type="submission" date="2019-05" db="EMBL/GenBank/DDBJ databases">
        <title>Annotation for the trematode Paragonimus heterotremus.</title>
        <authorList>
            <person name="Choi Y.-J."/>
        </authorList>
    </citation>
    <scope>NUCLEOTIDE SEQUENCE</scope>
    <source>
        <strain evidence="2">LC</strain>
    </source>
</reference>
<dbReference type="OrthoDB" id="341898at2759"/>
<dbReference type="AlphaFoldDB" id="A0A8J4TDN7"/>
<feature type="region of interest" description="Disordered" evidence="1">
    <location>
        <begin position="104"/>
        <end position="160"/>
    </location>
</feature>
<feature type="compositionally biased region" description="Acidic residues" evidence="1">
    <location>
        <begin position="33"/>
        <end position="48"/>
    </location>
</feature>
<evidence type="ECO:0000313" key="3">
    <source>
        <dbReference type="Proteomes" id="UP000748531"/>
    </source>
</evidence>
<feature type="region of interest" description="Disordered" evidence="1">
    <location>
        <begin position="1"/>
        <end position="88"/>
    </location>
</feature>
<evidence type="ECO:0000313" key="2">
    <source>
        <dbReference type="EMBL" id="KAF5404683.1"/>
    </source>
</evidence>
<proteinExistence type="predicted"/>
<gene>
    <name evidence="2" type="ORF">PHET_01775</name>
</gene>
<feature type="region of interest" description="Disordered" evidence="1">
    <location>
        <begin position="296"/>
        <end position="376"/>
    </location>
</feature>
<feature type="compositionally biased region" description="Polar residues" evidence="1">
    <location>
        <begin position="420"/>
        <end position="435"/>
    </location>
</feature>
<name>A0A8J4TDN7_9TREM</name>
<feature type="region of interest" description="Disordered" evidence="1">
    <location>
        <begin position="416"/>
        <end position="449"/>
    </location>
</feature>
<feature type="compositionally biased region" description="Polar residues" evidence="1">
    <location>
        <begin position="318"/>
        <end position="338"/>
    </location>
</feature>
<organism evidence="2 3">
    <name type="scientific">Paragonimus heterotremus</name>
    <dbReference type="NCBI Taxonomy" id="100268"/>
    <lineage>
        <taxon>Eukaryota</taxon>
        <taxon>Metazoa</taxon>
        <taxon>Spiralia</taxon>
        <taxon>Lophotrochozoa</taxon>
        <taxon>Platyhelminthes</taxon>
        <taxon>Trematoda</taxon>
        <taxon>Digenea</taxon>
        <taxon>Plagiorchiida</taxon>
        <taxon>Troglotremata</taxon>
        <taxon>Troglotrematidae</taxon>
        <taxon>Paragonimus</taxon>
    </lineage>
</organism>
<sequence length="449" mass="48045">MDEYDVVGDAVLSLPSSPSVDDLHRQQTSKSSDDEEVTDEDEDEDENQTENSSHGSSTSPQESTSLGQPPMLSSTSAPGVWPFETNHMGDSALSKQQFRNLVLTSTQRVDPNSTLVSSPCSNSSSERPDGSTKESRSLNFSKKPLPDVTSSSFTPDAESVCDELNRKQSSFLGKKRSDVGPLFTAHEMEAATVISKSTSTHLNATECTSDSSPLKSSVGTSVEETAKVSSTGETVPSIVQVLRPIGQLEAFVQNMGSDVSCPTSLPGLLDDGPSSSECRSDAPCVSLHHGDHLKTCTTSPPVCSKAKRRVSPVHDLDSSNQHLSDLTGHNSTEISEPHQSPAKRRRLIETSPSTPESESQTPVGTPPTALNDSPPIIVCNPVSQNRDLELSQRTSCANPLIDEHTLQNTQAVHDSDMETDGTTTMNSSAALSSGTPHPRIELETEEEDM</sequence>
<comment type="caution">
    <text evidence="2">The sequence shown here is derived from an EMBL/GenBank/DDBJ whole genome shotgun (WGS) entry which is preliminary data.</text>
</comment>
<dbReference type="Proteomes" id="UP000748531">
    <property type="component" value="Unassembled WGS sequence"/>
</dbReference>
<protein>
    <submittedName>
        <fullName evidence="2">Uncharacterized protein</fullName>
    </submittedName>
</protein>
<feature type="compositionally biased region" description="Low complexity" evidence="1">
    <location>
        <begin position="349"/>
        <end position="362"/>
    </location>
</feature>
<feature type="compositionally biased region" description="Low complexity" evidence="1">
    <location>
        <begin position="11"/>
        <end position="20"/>
    </location>
</feature>
<feature type="compositionally biased region" description="Polar residues" evidence="1">
    <location>
        <begin position="49"/>
        <end position="77"/>
    </location>
</feature>